<evidence type="ECO:0000256" key="1">
    <source>
        <dbReference type="ARBA" id="ARBA00022884"/>
    </source>
</evidence>
<dbReference type="Pfam" id="PF00076">
    <property type="entry name" value="RRM_1"/>
    <property type="match status" value="1"/>
</dbReference>
<name>A0AAW0F9J4_9TRYP</name>
<organism evidence="5 6">
    <name type="scientific">Novymonas esmeraldas</name>
    <dbReference type="NCBI Taxonomy" id="1808958"/>
    <lineage>
        <taxon>Eukaryota</taxon>
        <taxon>Discoba</taxon>
        <taxon>Euglenozoa</taxon>
        <taxon>Kinetoplastea</taxon>
        <taxon>Metakinetoplastina</taxon>
        <taxon>Trypanosomatida</taxon>
        <taxon>Trypanosomatidae</taxon>
        <taxon>Novymonas</taxon>
    </lineage>
</organism>
<comment type="caution">
    <text evidence="5">The sequence shown here is derived from an EMBL/GenBank/DDBJ whole genome shotgun (WGS) entry which is preliminary data.</text>
</comment>
<feature type="compositionally biased region" description="Polar residues" evidence="3">
    <location>
        <begin position="193"/>
        <end position="206"/>
    </location>
</feature>
<evidence type="ECO:0000313" key="6">
    <source>
        <dbReference type="Proteomes" id="UP001430356"/>
    </source>
</evidence>
<dbReference type="Proteomes" id="UP001430356">
    <property type="component" value="Unassembled WGS sequence"/>
</dbReference>
<feature type="domain" description="RRM" evidence="4">
    <location>
        <begin position="17"/>
        <end position="109"/>
    </location>
</feature>
<evidence type="ECO:0000259" key="4">
    <source>
        <dbReference type="PROSITE" id="PS50102"/>
    </source>
</evidence>
<keyword evidence="6" id="KW-1185">Reference proteome</keyword>
<dbReference type="PANTHER" id="PTHR48027">
    <property type="entry name" value="HETEROGENEOUS NUCLEAR RIBONUCLEOPROTEIN 87F-RELATED"/>
    <property type="match status" value="1"/>
</dbReference>
<dbReference type="AlphaFoldDB" id="A0AAW0F9J4"/>
<proteinExistence type="predicted"/>
<dbReference type="GO" id="GO:0003723">
    <property type="term" value="F:RNA binding"/>
    <property type="evidence" value="ECO:0007669"/>
    <property type="project" value="UniProtKB-UniRule"/>
</dbReference>
<feature type="region of interest" description="Disordered" evidence="3">
    <location>
        <begin position="243"/>
        <end position="282"/>
    </location>
</feature>
<reference evidence="5 6" key="1">
    <citation type="journal article" date="2021" name="MBio">
        <title>A New Model Trypanosomatid, Novymonas esmeraldas: Genomic Perception of Its 'Candidatus Pandoraea novymonadis' Endosymbiont.</title>
        <authorList>
            <person name="Zakharova A."/>
            <person name="Saura A."/>
            <person name="Butenko A."/>
            <person name="Podesvova L."/>
            <person name="Warmusova S."/>
            <person name="Kostygov A.Y."/>
            <person name="Nenarokova A."/>
            <person name="Lukes J."/>
            <person name="Opperdoes F.R."/>
            <person name="Yurchenko V."/>
        </authorList>
    </citation>
    <scope>NUCLEOTIDE SEQUENCE [LARGE SCALE GENOMIC DNA]</scope>
    <source>
        <strain evidence="5 6">E262AT.01</strain>
    </source>
</reference>
<sequence length="333" mass="36093">MSHNVRPSRYAVSQSKARIFVGQLEPYVTEQDLHPVFGCYGKILHLNIVRHSTTVTPNEERRIPTAFVWYETTTEADAAIAALHNVFTFSSPDEEENKVRYIQVSYADKSPECTSWGRWQKTQAEIMRRTNPSGTGTGSNGMPGQYSHITGSSTTALAYTPPSLNHQSSNNNNGGGGMGNGGFTVAAGAPAMRTSQSSGALSSTRYQRPASRGMPTAAPHLDHTEGTYYGSYDNLFNHGRRSHGHGMGGAGNGMTSYTRHNSMPPRENSNISDFGASSSSTGGGSPFWNAGAEMRKNVFADPSRFRHPTRYTAPEPDEDLIMRTPGFTVTSGP</sequence>
<feature type="region of interest" description="Disordered" evidence="3">
    <location>
        <begin position="163"/>
        <end position="222"/>
    </location>
</feature>
<dbReference type="EMBL" id="JAECZO010000016">
    <property type="protein sequence ID" value="KAK7201554.1"/>
    <property type="molecule type" value="Genomic_DNA"/>
</dbReference>
<dbReference type="PROSITE" id="PS50102">
    <property type="entry name" value="RRM"/>
    <property type="match status" value="1"/>
</dbReference>
<dbReference type="SUPFAM" id="SSF54928">
    <property type="entry name" value="RNA-binding domain, RBD"/>
    <property type="match status" value="1"/>
</dbReference>
<dbReference type="InterPro" id="IPR035979">
    <property type="entry name" value="RBD_domain_sf"/>
</dbReference>
<evidence type="ECO:0000256" key="2">
    <source>
        <dbReference type="PROSITE-ProRule" id="PRU00176"/>
    </source>
</evidence>
<dbReference type="Gene3D" id="3.30.70.330">
    <property type="match status" value="1"/>
</dbReference>
<evidence type="ECO:0000256" key="3">
    <source>
        <dbReference type="SAM" id="MobiDB-lite"/>
    </source>
</evidence>
<gene>
    <name evidence="5" type="ORF">NESM_000219600</name>
</gene>
<dbReference type="InterPro" id="IPR012677">
    <property type="entry name" value="Nucleotide-bd_a/b_plait_sf"/>
</dbReference>
<dbReference type="InterPro" id="IPR000504">
    <property type="entry name" value="RRM_dom"/>
</dbReference>
<keyword evidence="1 2" id="KW-0694">RNA-binding</keyword>
<feature type="compositionally biased region" description="Gly residues" evidence="3">
    <location>
        <begin position="173"/>
        <end position="182"/>
    </location>
</feature>
<dbReference type="InterPro" id="IPR052462">
    <property type="entry name" value="SLIRP/GR-RBP-like"/>
</dbReference>
<dbReference type="SMART" id="SM00360">
    <property type="entry name" value="RRM"/>
    <property type="match status" value="1"/>
</dbReference>
<feature type="compositionally biased region" description="Polar residues" evidence="3">
    <location>
        <begin position="255"/>
        <end position="271"/>
    </location>
</feature>
<accession>A0AAW0F9J4</accession>
<protein>
    <submittedName>
        <fullName evidence="5">RNA recognition motif (RRM, RBD, or RNP domain)</fullName>
    </submittedName>
</protein>
<evidence type="ECO:0000313" key="5">
    <source>
        <dbReference type="EMBL" id="KAK7201554.1"/>
    </source>
</evidence>